<feature type="compositionally biased region" description="Basic and acidic residues" evidence="1">
    <location>
        <begin position="300"/>
        <end position="309"/>
    </location>
</feature>
<dbReference type="EMBL" id="JABSTU010000010">
    <property type="protein sequence ID" value="KAH8019711.1"/>
    <property type="molecule type" value="Genomic_DNA"/>
</dbReference>
<comment type="caution">
    <text evidence="3">The sequence shown here is derived from an EMBL/GenBank/DDBJ whole genome shotgun (WGS) entry which is preliminary data.</text>
</comment>
<feature type="compositionally biased region" description="Basic and acidic residues" evidence="1">
    <location>
        <begin position="897"/>
        <end position="915"/>
    </location>
</feature>
<reference evidence="3" key="1">
    <citation type="journal article" date="2020" name="Cell">
        <title>Large-Scale Comparative Analyses of Tick Genomes Elucidate Their Genetic Diversity and Vector Capacities.</title>
        <authorList>
            <consortium name="Tick Genome and Microbiome Consortium (TIGMIC)"/>
            <person name="Jia N."/>
            <person name="Wang J."/>
            <person name="Shi W."/>
            <person name="Du L."/>
            <person name="Sun Y."/>
            <person name="Zhan W."/>
            <person name="Jiang J.F."/>
            <person name="Wang Q."/>
            <person name="Zhang B."/>
            <person name="Ji P."/>
            <person name="Bell-Sakyi L."/>
            <person name="Cui X.M."/>
            <person name="Yuan T.T."/>
            <person name="Jiang B.G."/>
            <person name="Yang W.F."/>
            <person name="Lam T.T."/>
            <person name="Chang Q.C."/>
            <person name="Ding S.J."/>
            <person name="Wang X.J."/>
            <person name="Zhu J.G."/>
            <person name="Ruan X.D."/>
            <person name="Zhao L."/>
            <person name="Wei J.T."/>
            <person name="Ye R.Z."/>
            <person name="Que T.C."/>
            <person name="Du C.H."/>
            <person name="Zhou Y.H."/>
            <person name="Cheng J.X."/>
            <person name="Dai P.F."/>
            <person name="Guo W.B."/>
            <person name="Han X.H."/>
            <person name="Huang E.J."/>
            <person name="Li L.F."/>
            <person name="Wei W."/>
            <person name="Gao Y.C."/>
            <person name="Liu J.Z."/>
            <person name="Shao H.Z."/>
            <person name="Wang X."/>
            <person name="Wang C.C."/>
            <person name="Yang T.C."/>
            <person name="Huo Q.B."/>
            <person name="Li W."/>
            <person name="Chen H.Y."/>
            <person name="Chen S.E."/>
            <person name="Zhou L.G."/>
            <person name="Ni X.B."/>
            <person name="Tian J.H."/>
            <person name="Sheng Y."/>
            <person name="Liu T."/>
            <person name="Pan Y.S."/>
            <person name="Xia L.Y."/>
            <person name="Li J."/>
            <person name="Zhao F."/>
            <person name="Cao W.C."/>
        </authorList>
    </citation>
    <scope>NUCLEOTIDE SEQUENCE</scope>
    <source>
        <strain evidence="3">Rmic-2018</strain>
    </source>
</reference>
<feature type="region of interest" description="Disordered" evidence="1">
    <location>
        <begin position="591"/>
        <end position="619"/>
    </location>
</feature>
<dbReference type="PANTHER" id="PTHR31532:SF10">
    <property type="entry name" value="BIORIENTATION OF CHROMOSOMES IN CELL DIVISION PROTEIN 1-LIKE 1"/>
    <property type="match status" value="1"/>
</dbReference>
<name>A0A9J6DCA1_RHIMP</name>
<feature type="compositionally biased region" description="Basic and acidic residues" evidence="1">
    <location>
        <begin position="713"/>
        <end position="722"/>
    </location>
</feature>
<feature type="compositionally biased region" description="Polar residues" evidence="1">
    <location>
        <begin position="828"/>
        <end position="842"/>
    </location>
</feature>
<dbReference type="VEuPathDB" id="VectorBase:LOC119175793"/>
<feature type="region of interest" description="Disordered" evidence="1">
    <location>
        <begin position="892"/>
        <end position="1024"/>
    </location>
</feature>
<dbReference type="InterPro" id="IPR055264">
    <property type="entry name" value="BOD1/SHG1_dom"/>
</dbReference>
<dbReference type="Pfam" id="PF05205">
    <property type="entry name" value="COMPASS-Shg1"/>
    <property type="match status" value="1"/>
</dbReference>
<feature type="compositionally biased region" description="Basic and acidic residues" evidence="1">
    <location>
        <begin position="348"/>
        <end position="376"/>
    </location>
</feature>
<evidence type="ECO:0000313" key="3">
    <source>
        <dbReference type="EMBL" id="KAH8019711.1"/>
    </source>
</evidence>
<feature type="compositionally biased region" description="Basic and acidic residues" evidence="1">
    <location>
        <begin position="396"/>
        <end position="413"/>
    </location>
</feature>
<dbReference type="AlphaFoldDB" id="A0A9J6DCA1"/>
<proteinExistence type="predicted"/>
<evidence type="ECO:0000256" key="1">
    <source>
        <dbReference type="SAM" id="MobiDB-lite"/>
    </source>
</evidence>
<feature type="compositionally biased region" description="Basic and acidic residues" evidence="1">
    <location>
        <begin position="782"/>
        <end position="792"/>
    </location>
</feature>
<organism evidence="3 4">
    <name type="scientific">Rhipicephalus microplus</name>
    <name type="common">Cattle tick</name>
    <name type="synonym">Boophilus microplus</name>
    <dbReference type="NCBI Taxonomy" id="6941"/>
    <lineage>
        <taxon>Eukaryota</taxon>
        <taxon>Metazoa</taxon>
        <taxon>Ecdysozoa</taxon>
        <taxon>Arthropoda</taxon>
        <taxon>Chelicerata</taxon>
        <taxon>Arachnida</taxon>
        <taxon>Acari</taxon>
        <taxon>Parasitiformes</taxon>
        <taxon>Ixodida</taxon>
        <taxon>Ixodoidea</taxon>
        <taxon>Ixodidae</taxon>
        <taxon>Rhipicephalinae</taxon>
        <taxon>Rhipicephalus</taxon>
        <taxon>Boophilus</taxon>
    </lineage>
</organism>
<dbReference type="GO" id="GO:0031297">
    <property type="term" value="P:replication fork processing"/>
    <property type="evidence" value="ECO:0007669"/>
    <property type="project" value="TreeGrafter"/>
</dbReference>
<accession>A0A9J6DCA1</accession>
<feature type="domain" description="BOD1/SHG1" evidence="2">
    <location>
        <begin position="21"/>
        <end position="88"/>
    </location>
</feature>
<dbReference type="GO" id="GO:0048188">
    <property type="term" value="C:Set1C/COMPASS complex"/>
    <property type="evidence" value="ECO:0007669"/>
    <property type="project" value="TreeGrafter"/>
</dbReference>
<feature type="compositionally biased region" description="Low complexity" evidence="1">
    <location>
        <begin position="377"/>
        <end position="390"/>
    </location>
</feature>
<feature type="region of interest" description="Disordered" evidence="1">
    <location>
        <begin position="347"/>
        <end position="573"/>
    </location>
</feature>
<dbReference type="PANTHER" id="PTHR31532">
    <property type="entry name" value="BIORIENTATION OF CHROMOSOMES IN CELL DIVISION 1 FAMILY MEMBER"/>
    <property type="match status" value="1"/>
</dbReference>
<gene>
    <name evidence="3" type="ORF">HPB51_021033</name>
</gene>
<feature type="compositionally biased region" description="Basic and acidic residues" evidence="1">
    <location>
        <begin position="451"/>
        <end position="468"/>
    </location>
</feature>
<feature type="compositionally biased region" description="Basic and acidic residues" evidence="1">
    <location>
        <begin position="475"/>
        <end position="541"/>
    </location>
</feature>
<protein>
    <recommendedName>
        <fullName evidence="2">BOD1/SHG1 domain-containing protein</fullName>
    </recommendedName>
</protein>
<dbReference type="Proteomes" id="UP000821866">
    <property type="component" value="Chromosome 8"/>
</dbReference>
<reference evidence="3" key="2">
    <citation type="submission" date="2021-09" db="EMBL/GenBank/DDBJ databases">
        <authorList>
            <person name="Jia N."/>
            <person name="Wang J."/>
            <person name="Shi W."/>
            <person name="Du L."/>
            <person name="Sun Y."/>
            <person name="Zhan W."/>
            <person name="Jiang J."/>
            <person name="Wang Q."/>
            <person name="Zhang B."/>
            <person name="Ji P."/>
            <person name="Sakyi L.B."/>
            <person name="Cui X."/>
            <person name="Yuan T."/>
            <person name="Jiang B."/>
            <person name="Yang W."/>
            <person name="Lam T.T.-Y."/>
            <person name="Chang Q."/>
            <person name="Ding S."/>
            <person name="Wang X."/>
            <person name="Zhu J."/>
            <person name="Ruan X."/>
            <person name="Zhao L."/>
            <person name="Wei J."/>
            <person name="Que T."/>
            <person name="Du C."/>
            <person name="Cheng J."/>
            <person name="Dai P."/>
            <person name="Han X."/>
            <person name="Huang E."/>
            <person name="Gao Y."/>
            <person name="Liu J."/>
            <person name="Shao H."/>
            <person name="Ye R."/>
            <person name="Li L."/>
            <person name="Wei W."/>
            <person name="Wang X."/>
            <person name="Wang C."/>
            <person name="Huo Q."/>
            <person name="Li W."/>
            <person name="Guo W."/>
            <person name="Chen H."/>
            <person name="Chen S."/>
            <person name="Zhou L."/>
            <person name="Zhou L."/>
            <person name="Ni X."/>
            <person name="Tian J."/>
            <person name="Zhou Y."/>
            <person name="Sheng Y."/>
            <person name="Liu T."/>
            <person name="Pan Y."/>
            <person name="Xia L."/>
            <person name="Li J."/>
            <person name="Zhao F."/>
            <person name="Cao W."/>
        </authorList>
    </citation>
    <scope>NUCLEOTIDE SEQUENCE</scope>
    <source>
        <strain evidence="3">Rmic-2018</strain>
        <tissue evidence="3">Larvae</tissue>
    </source>
</reference>
<feature type="compositionally biased region" description="Polar residues" evidence="1">
    <location>
        <begin position="563"/>
        <end position="573"/>
    </location>
</feature>
<feature type="compositionally biased region" description="Basic and acidic residues" evidence="1">
    <location>
        <begin position="433"/>
        <end position="443"/>
    </location>
</feature>
<feature type="compositionally biased region" description="Basic residues" evidence="1">
    <location>
        <begin position="853"/>
        <end position="862"/>
    </location>
</feature>
<sequence length="1024" mass="113816">MASSSSVKELPPGDPNLTASIVSHLKSRGLFDKLRRDCLGDVDTKPAYLNLKQRIEGYITKFLSTQTWTPDMNKNHVRDIMRREINDEEKAVFSTSPVNFKWVIFFTQILLNMCVLLVLLRSLKVPANFIGDPIIRTHLDMLPLLGTAIFRLSIKQAFTLAEQNYFLSSWTIPNKSMFPRSRGKHYCSKSWCNCCSPLDETTQDVPSSCSPKAYTEALMPDGLMDSSSEHQLMIVTESNEHTQDVPVELPAETAESYELCDTSAEPVDNAPIETSELSAPRPVDSLESDMQAISQGGSANDRHVTKDVELPSSLNNIKSDPLKKEAIGNKFDSKDTGVVAGMTKVKTVGKDKKEKKMDSVKGKESSSHSGRSDLHSKCSTSKNTSNPSKSKIQKSNKCDSKESKDLVKERDKCSISQNKGSSREKTQNNGTDATKDERGERSKGYSSQSSRSKESDIKNEQKRPDDKHRHYSSSQRHDDRKGHNDRHSREDKSRDHSDGRRSHGESRKDKDRSSTRDSSRQNKSSKSSEKHGESSQKERSHERKKKQAHSKQSSSNGKDGETSQKMSSKNVLQTVSRSLFQTVDDASFAEMNASASGSSQQDHADVRHDASLEIPTDVLQENSEENVSCFADQTGAKICESMPGAFSREISLTVNDEKKLADRVLLENGEQARSSSYAASLEQEFPTVEDRHETARRKTATETHSPKKKRPRRDASDGHDSDGAWSEVTVSSVHTSDLSSYDDCISVSSADEDDSAASREKKKIPLKEIKKITSSSNEDDDRMSRSETEHCTSDGVVPTAPPIEKAIEQREVPQSAKESQPHCPEPYESSNSAKGLSNSPPTDVSEAMAKPKMGLRRTRKINPKYVSEEFSSIFTAGKRPAGIINFSELAKYRKEKHHDERSSSRTEYRKISREDAPEDTAPAMSCDETDQLSDTSVNDRSRRPTQRPSGSEPRARSESVSSKCYQSSDLYKPRPVIKPGTRRSRPQPGGVDAAAPKKQQGLKVCIGLKRGRASSPGSSRQKRL</sequence>
<feature type="compositionally biased region" description="Polar residues" evidence="1">
    <location>
        <begin position="728"/>
        <end position="739"/>
    </location>
</feature>
<feature type="compositionally biased region" description="Polar residues" evidence="1">
    <location>
        <begin position="1015"/>
        <end position="1024"/>
    </location>
</feature>
<feature type="region of interest" description="Disordered" evidence="1">
    <location>
        <begin position="293"/>
        <end position="321"/>
    </location>
</feature>
<feature type="compositionally biased region" description="Basic and acidic residues" evidence="1">
    <location>
        <begin position="756"/>
        <end position="771"/>
    </location>
</feature>
<feature type="region of interest" description="Disordered" evidence="1">
    <location>
        <begin position="668"/>
        <end position="866"/>
    </location>
</feature>
<feature type="compositionally biased region" description="Basic and acidic residues" evidence="1">
    <location>
        <begin position="602"/>
        <end position="611"/>
    </location>
</feature>
<evidence type="ECO:0000313" key="4">
    <source>
        <dbReference type="Proteomes" id="UP000821866"/>
    </source>
</evidence>
<feature type="compositionally biased region" description="Polar residues" evidence="1">
    <location>
        <begin position="958"/>
        <end position="969"/>
    </location>
</feature>
<keyword evidence="4" id="KW-1185">Reference proteome</keyword>
<evidence type="ECO:0000259" key="2">
    <source>
        <dbReference type="Pfam" id="PF05205"/>
    </source>
</evidence>